<dbReference type="InterPro" id="IPR027417">
    <property type="entry name" value="P-loop_NTPase"/>
</dbReference>
<reference evidence="1" key="1">
    <citation type="submission" date="2020-08" db="EMBL/GenBank/DDBJ databases">
        <title>Complete genome sequence of Weissella confusa strain FS54 provides insights into metabolic potential.</title>
        <authorList>
            <person name="Fhoula I."/>
            <person name="Najjari A."/>
            <person name="Lekired A."/>
            <person name="Bessrour-Aouam N."/>
            <person name="Jaballah S."/>
            <person name="Klibi N."/>
            <person name="Ouzari H.-I."/>
        </authorList>
    </citation>
    <scope>NUCLEOTIDE SEQUENCE</scope>
    <source>
        <strain evidence="1">FS54</strain>
    </source>
</reference>
<protein>
    <recommendedName>
        <fullName evidence="3">ABC transporter ATP-binding protein</fullName>
    </recommendedName>
</protein>
<dbReference type="Gene3D" id="3.40.50.300">
    <property type="entry name" value="P-loop containing nucleotide triphosphate hydrolases"/>
    <property type="match status" value="1"/>
</dbReference>
<evidence type="ECO:0000313" key="2">
    <source>
        <dbReference type="Proteomes" id="UP000650485"/>
    </source>
</evidence>
<dbReference type="AlphaFoldDB" id="A0A923ND85"/>
<accession>A0A923ND85</accession>
<name>A0A923ND85_WEICO</name>
<comment type="caution">
    <text evidence="1">The sequence shown here is derived from an EMBL/GenBank/DDBJ whole genome shotgun (WGS) entry which is preliminary data.</text>
</comment>
<proteinExistence type="predicted"/>
<evidence type="ECO:0000313" key="1">
    <source>
        <dbReference type="EMBL" id="MBC6498400.1"/>
    </source>
</evidence>
<dbReference type="EMBL" id="JACSZT010000003">
    <property type="protein sequence ID" value="MBC6498400.1"/>
    <property type="molecule type" value="Genomic_DNA"/>
</dbReference>
<organism evidence="1 2">
    <name type="scientific">Weissella confusa</name>
    <name type="common">Lactobacillus confusus</name>
    <dbReference type="NCBI Taxonomy" id="1583"/>
    <lineage>
        <taxon>Bacteria</taxon>
        <taxon>Bacillati</taxon>
        <taxon>Bacillota</taxon>
        <taxon>Bacilli</taxon>
        <taxon>Lactobacillales</taxon>
        <taxon>Lactobacillaceae</taxon>
        <taxon>Weissella</taxon>
    </lineage>
</organism>
<sequence length="57" mass="6418">MAEEPIVLEMRDIVKQFGEFRANDHINLQVKRGQIHALLGENQAIKSGEVTVPSTMK</sequence>
<dbReference type="SUPFAM" id="SSF52540">
    <property type="entry name" value="P-loop containing nucleoside triphosphate hydrolases"/>
    <property type="match status" value="1"/>
</dbReference>
<dbReference type="Proteomes" id="UP000650485">
    <property type="component" value="Unassembled WGS sequence"/>
</dbReference>
<gene>
    <name evidence="1" type="ORF">H7R52_05030</name>
</gene>
<evidence type="ECO:0008006" key="3">
    <source>
        <dbReference type="Google" id="ProtNLM"/>
    </source>
</evidence>